<keyword evidence="3" id="KW-1185">Reference proteome</keyword>
<feature type="region of interest" description="Disordered" evidence="1">
    <location>
        <begin position="1"/>
        <end position="23"/>
    </location>
</feature>
<dbReference type="AlphaFoldDB" id="A0A8T0Y1Z9"/>
<evidence type="ECO:0000313" key="2">
    <source>
        <dbReference type="EMBL" id="KAG2661429.1"/>
    </source>
</evidence>
<evidence type="ECO:0000313" key="3">
    <source>
        <dbReference type="Proteomes" id="UP000823388"/>
    </source>
</evidence>
<proteinExistence type="predicted"/>
<protein>
    <submittedName>
        <fullName evidence="2">Uncharacterized protein</fullName>
    </submittedName>
</protein>
<gene>
    <name evidence="2" type="ORF">PVAP13_1KG503700</name>
</gene>
<dbReference type="EMBL" id="CM029037">
    <property type="protein sequence ID" value="KAG2661429.1"/>
    <property type="molecule type" value="Genomic_DNA"/>
</dbReference>
<organism evidence="2 3">
    <name type="scientific">Panicum virgatum</name>
    <name type="common">Blackwell switchgrass</name>
    <dbReference type="NCBI Taxonomy" id="38727"/>
    <lineage>
        <taxon>Eukaryota</taxon>
        <taxon>Viridiplantae</taxon>
        <taxon>Streptophyta</taxon>
        <taxon>Embryophyta</taxon>
        <taxon>Tracheophyta</taxon>
        <taxon>Spermatophyta</taxon>
        <taxon>Magnoliopsida</taxon>
        <taxon>Liliopsida</taxon>
        <taxon>Poales</taxon>
        <taxon>Poaceae</taxon>
        <taxon>PACMAD clade</taxon>
        <taxon>Panicoideae</taxon>
        <taxon>Panicodae</taxon>
        <taxon>Paniceae</taxon>
        <taxon>Panicinae</taxon>
        <taxon>Panicum</taxon>
        <taxon>Panicum sect. Hiantes</taxon>
    </lineage>
</organism>
<reference evidence="2" key="1">
    <citation type="submission" date="2020-05" db="EMBL/GenBank/DDBJ databases">
        <title>WGS assembly of Panicum virgatum.</title>
        <authorList>
            <person name="Lovell J.T."/>
            <person name="Jenkins J."/>
            <person name="Shu S."/>
            <person name="Juenger T.E."/>
            <person name="Schmutz J."/>
        </authorList>
    </citation>
    <scope>NUCLEOTIDE SEQUENCE</scope>
    <source>
        <strain evidence="2">AP13</strain>
    </source>
</reference>
<accession>A0A8T0Y1Z9</accession>
<evidence type="ECO:0000256" key="1">
    <source>
        <dbReference type="SAM" id="MobiDB-lite"/>
    </source>
</evidence>
<sequence length="100" mass="11149">MMRAATAPAPRLQQWRRGVGAKPRREKLLRAWPPARGVNRALPAAVGSHAMRHCCCSPAGGRAYRAHEIQDRVRPGARRQRVQYCGALSAIATAPFRPRW</sequence>
<dbReference type="Proteomes" id="UP000823388">
    <property type="component" value="Chromosome 1K"/>
</dbReference>
<comment type="caution">
    <text evidence="2">The sequence shown here is derived from an EMBL/GenBank/DDBJ whole genome shotgun (WGS) entry which is preliminary data.</text>
</comment>
<name>A0A8T0Y1Z9_PANVG</name>